<evidence type="ECO:0000313" key="1">
    <source>
        <dbReference type="EMBL" id="OOM81648.1"/>
    </source>
</evidence>
<organism evidence="1 2">
    <name type="scientific">Clostridium puniceum</name>
    <dbReference type="NCBI Taxonomy" id="29367"/>
    <lineage>
        <taxon>Bacteria</taxon>
        <taxon>Bacillati</taxon>
        <taxon>Bacillota</taxon>
        <taxon>Clostridia</taxon>
        <taxon>Eubacteriales</taxon>
        <taxon>Clostridiaceae</taxon>
        <taxon>Clostridium</taxon>
    </lineage>
</organism>
<evidence type="ECO:0000313" key="2">
    <source>
        <dbReference type="Proteomes" id="UP000190890"/>
    </source>
</evidence>
<reference evidence="1 2" key="1">
    <citation type="submission" date="2016-05" db="EMBL/GenBank/DDBJ databases">
        <title>Microbial solvent formation.</title>
        <authorList>
            <person name="Poehlein A."/>
            <person name="Montoya Solano J.D."/>
            <person name="Flitsch S."/>
            <person name="Krabben P."/>
            <person name="Duerre P."/>
            <person name="Daniel R."/>
        </authorList>
    </citation>
    <scope>NUCLEOTIDE SEQUENCE [LARGE SCALE GENOMIC DNA]</scope>
    <source>
        <strain evidence="1 2">DSM 2619</strain>
    </source>
</reference>
<gene>
    <name evidence="1" type="ORF">CLPUN_10230</name>
</gene>
<dbReference type="AlphaFoldDB" id="A0A1S8TVD2"/>
<accession>A0A1S8TVD2</accession>
<dbReference type="EMBL" id="LZZM01000060">
    <property type="protein sequence ID" value="OOM81648.1"/>
    <property type="molecule type" value="Genomic_DNA"/>
</dbReference>
<dbReference type="Proteomes" id="UP000190890">
    <property type="component" value="Unassembled WGS sequence"/>
</dbReference>
<keyword evidence="2" id="KW-1185">Reference proteome</keyword>
<comment type="caution">
    <text evidence="1">The sequence shown here is derived from an EMBL/GenBank/DDBJ whole genome shotgun (WGS) entry which is preliminary data.</text>
</comment>
<name>A0A1S8TVD2_9CLOT</name>
<protein>
    <submittedName>
        <fullName evidence="1">Uncharacterized protein</fullName>
    </submittedName>
</protein>
<sequence length="47" mass="5402">MINIKKIVSTLASQTTFAQEVVEKILVKMKLLKLLSKLNKKKIIFDL</sequence>
<proteinExistence type="predicted"/>